<comment type="caution">
    <text evidence="2">The sequence shown here is derived from an EMBL/GenBank/DDBJ whole genome shotgun (WGS) entry which is preliminary data.</text>
</comment>
<organism evidence="2 3">
    <name type="scientific">Microbacterium istanbulense</name>
    <dbReference type="NCBI Taxonomy" id="3122049"/>
    <lineage>
        <taxon>Bacteria</taxon>
        <taxon>Bacillati</taxon>
        <taxon>Actinomycetota</taxon>
        <taxon>Actinomycetes</taxon>
        <taxon>Micrococcales</taxon>
        <taxon>Microbacteriaceae</taxon>
        <taxon>Microbacterium</taxon>
    </lineage>
</organism>
<keyword evidence="3" id="KW-1185">Reference proteome</keyword>
<dbReference type="RefSeq" id="WP_337320403.1">
    <property type="nucleotide sequence ID" value="NZ_JBBDGN010000009.1"/>
</dbReference>
<dbReference type="Proteomes" id="UP001366085">
    <property type="component" value="Unassembled WGS sequence"/>
</dbReference>
<keyword evidence="1" id="KW-1133">Transmembrane helix</keyword>
<evidence type="ECO:0000256" key="1">
    <source>
        <dbReference type="SAM" id="Phobius"/>
    </source>
</evidence>
<gene>
    <name evidence="2" type="ORF">WDU93_10635</name>
</gene>
<feature type="transmembrane region" description="Helical" evidence="1">
    <location>
        <begin position="12"/>
        <end position="29"/>
    </location>
</feature>
<reference evidence="2 3" key="1">
    <citation type="submission" date="2024-02" db="EMBL/GenBank/DDBJ databases">
        <authorList>
            <person name="Saticioglu I.B."/>
        </authorList>
    </citation>
    <scope>NUCLEOTIDE SEQUENCE [LARGE SCALE GENOMIC DNA]</scope>
    <source>
        <strain evidence="2 3">Mu-43</strain>
    </source>
</reference>
<evidence type="ECO:0000313" key="3">
    <source>
        <dbReference type="Proteomes" id="UP001366085"/>
    </source>
</evidence>
<name>A0ABU8LN75_9MICO</name>
<dbReference type="EMBL" id="JBBDGN010000009">
    <property type="protein sequence ID" value="MEJ1092148.1"/>
    <property type="molecule type" value="Genomic_DNA"/>
</dbReference>
<evidence type="ECO:0000313" key="2">
    <source>
        <dbReference type="EMBL" id="MEJ1092148.1"/>
    </source>
</evidence>
<proteinExistence type="predicted"/>
<accession>A0ABU8LN75</accession>
<keyword evidence="1" id="KW-0812">Transmembrane</keyword>
<sequence>MPFPQQRRRHRLIWLVSSIGLYIVGAIVGAALQNVWLGLLLATIVSLVWLIAVESRKGGNVGLDDPDRGVEL</sequence>
<keyword evidence="1" id="KW-0472">Membrane</keyword>
<feature type="transmembrane region" description="Helical" evidence="1">
    <location>
        <begin position="35"/>
        <end position="53"/>
    </location>
</feature>
<protein>
    <submittedName>
        <fullName evidence="2">Uncharacterized protein</fullName>
    </submittedName>
</protein>